<dbReference type="InterPro" id="IPR036240">
    <property type="entry name" value="Gp9-like_sf"/>
</dbReference>
<sequence>MAVIQKINVGEKANDGTGDTLRDAFVKANQNFEALNTAVQKGGADPNGDLGKELSKELEALTLRVESLEKTKE</sequence>
<protein>
    <submittedName>
        <fullName evidence="1">Uncharacterized protein</fullName>
    </submittedName>
</protein>
<accession>A0A379FH06</accession>
<dbReference type="SUPFAM" id="SSF50017">
    <property type="entry name" value="gp9"/>
    <property type="match status" value="1"/>
</dbReference>
<reference evidence="1 2" key="1">
    <citation type="submission" date="2018-06" db="EMBL/GenBank/DDBJ databases">
        <authorList>
            <consortium name="Pathogen Informatics"/>
            <person name="Doyle S."/>
        </authorList>
    </citation>
    <scope>NUCLEOTIDE SEQUENCE [LARGE SCALE GENOMIC DNA]</scope>
    <source>
        <strain evidence="1 2">NCTC11938</strain>
    </source>
</reference>
<gene>
    <name evidence="1" type="ORF">NCTC11938_00953</name>
</gene>
<evidence type="ECO:0000313" key="1">
    <source>
        <dbReference type="EMBL" id="SUC18895.1"/>
    </source>
</evidence>
<evidence type="ECO:0000313" key="2">
    <source>
        <dbReference type="Proteomes" id="UP000254191"/>
    </source>
</evidence>
<dbReference type="RefSeq" id="WP_004244738.1">
    <property type="nucleotide sequence ID" value="NZ_BGKS01000029.1"/>
</dbReference>
<proteinExistence type="predicted"/>
<dbReference type="AlphaFoldDB" id="A0A379FH06"/>
<dbReference type="EMBL" id="UGTS01000004">
    <property type="protein sequence ID" value="SUC18895.1"/>
    <property type="molecule type" value="Genomic_DNA"/>
</dbReference>
<organism evidence="1 2">
    <name type="scientific">Proteus mirabilis</name>
    <dbReference type="NCBI Taxonomy" id="584"/>
    <lineage>
        <taxon>Bacteria</taxon>
        <taxon>Pseudomonadati</taxon>
        <taxon>Pseudomonadota</taxon>
        <taxon>Gammaproteobacteria</taxon>
        <taxon>Enterobacterales</taxon>
        <taxon>Morganellaceae</taxon>
        <taxon>Proteus</taxon>
    </lineage>
</organism>
<dbReference type="Proteomes" id="UP000254191">
    <property type="component" value="Unassembled WGS sequence"/>
</dbReference>
<name>A0A379FH06_PROMI</name>